<dbReference type="AlphaFoldDB" id="A0A1L3JHB9"/>
<dbReference type="OrthoDB" id="9795928at2"/>
<protein>
    <submittedName>
        <fullName evidence="2">Uncharacterized protein</fullName>
    </submittedName>
</protein>
<dbReference type="KEGG" id="ten:LPB136_03605"/>
<keyword evidence="1" id="KW-0812">Transmembrane</keyword>
<accession>A0A1L3JHB9</accession>
<evidence type="ECO:0000256" key="1">
    <source>
        <dbReference type="SAM" id="Phobius"/>
    </source>
</evidence>
<keyword evidence="1" id="KW-1133">Transmembrane helix</keyword>
<feature type="transmembrane region" description="Helical" evidence="1">
    <location>
        <begin position="6"/>
        <end position="24"/>
    </location>
</feature>
<keyword evidence="1" id="KW-0472">Membrane</keyword>
<dbReference type="Proteomes" id="UP000181898">
    <property type="component" value="Chromosome"/>
</dbReference>
<evidence type="ECO:0000313" key="3">
    <source>
        <dbReference type="Proteomes" id="UP000181898"/>
    </source>
</evidence>
<proteinExistence type="predicted"/>
<keyword evidence="3" id="KW-1185">Reference proteome</keyword>
<evidence type="ECO:0000313" key="2">
    <source>
        <dbReference type="EMBL" id="APG64504.1"/>
    </source>
</evidence>
<sequence length="151" mass="17618">MIILKIIIWIVAIVGALMLIYNITTFHWPRGWKANIYYKKDFSNKMCAIVGAKNRGEITEEVAFKALEKEYLADKAVIDLNELIHSNGLNHGNKWSIGYSAMFSQDQNQTPIPIMEYWSEEFIQFSLQKIKEGARPGFIANFYDKNLRRYF</sequence>
<gene>
    <name evidence="2" type="ORF">LPB136_03605</name>
</gene>
<dbReference type="STRING" id="1850252.LPB136_03605"/>
<organism evidence="2 3">
    <name type="scientific">Tenacibaculum todarodis</name>
    <dbReference type="NCBI Taxonomy" id="1850252"/>
    <lineage>
        <taxon>Bacteria</taxon>
        <taxon>Pseudomonadati</taxon>
        <taxon>Bacteroidota</taxon>
        <taxon>Flavobacteriia</taxon>
        <taxon>Flavobacteriales</taxon>
        <taxon>Flavobacteriaceae</taxon>
        <taxon>Tenacibaculum</taxon>
    </lineage>
</organism>
<dbReference type="RefSeq" id="WP_072554830.1">
    <property type="nucleotide sequence ID" value="NZ_CP018155.1"/>
</dbReference>
<reference evidence="2 3" key="1">
    <citation type="submission" date="2016-11" db="EMBL/GenBank/DDBJ databases">
        <title>Tenacibaculum sp. LPB0136, isolated from marine environment.</title>
        <authorList>
            <person name="Kim E."/>
            <person name="Yi H."/>
        </authorList>
    </citation>
    <scope>NUCLEOTIDE SEQUENCE [LARGE SCALE GENOMIC DNA]</scope>
    <source>
        <strain evidence="2 3">LPB0136</strain>
    </source>
</reference>
<dbReference type="EMBL" id="CP018155">
    <property type="protein sequence ID" value="APG64504.1"/>
    <property type="molecule type" value="Genomic_DNA"/>
</dbReference>
<name>A0A1L3JHB9_9FLAO</name>